<reference evidence="1 2" key="1">
    <citation type="journal article" date="2015" name="Genome Biol. Evol.">
        <title>Comparative Genomics of a Bacterivorous Green Alga Reveals Evolutionary Causalities and Consequences of Phago-Mixotrophic Mode of Nutrition.</title>
        <authorList>
            <person name="Burns J.A."/>
            <person name="Paasch A."/>
            <person name="Narechania A."/>
            <person name="Kim E."/>
        </authorList>
    </citation>
    <scope>NUCLEOTIDE SEQUENCE [LARGE SCALE GENOMIC DNA]</scope>
    <source>
        <strain evidence="1 2">PLY_AMNH</strain>
    </source>
</reference>
<dbReference type="SUPFAM" id="SSF81383">
    <property type="entry name" value="F-box domain"/>
    <property type="match status" value="1"/>
</dbReference>
<gene>
    <name evidence="1" type="ORF">CYMTET_36476</name>
</gene>
<name>A0AAE0CFW0_9CHLO</name>
<dbReference type="Gene3D" id="1.20.1280.50">
    <property type="match status" value="1"/>
</dbReference>
<organism evidence="1 2">
    <name type="scientific">Cymbomonas tetramitiformis</name>
    <dbReference type="NCBI Taxonomy" id="36881"/>
    <lineage>
        <taxon>Eukaryota</taxon>
        <taxon>Viridiplantae</taxon>
        <taxon>Chlorophyta</taxon>
        <taxon>Pyramimonadophyceae</taxon>
        <taxon>Pyramimonadales</taxon>
        <taxon>Pyramimonadaceae</taxon>
        <taxon>Cymbomonas</taxon>
    </lineage>
</organism>
<sequence length="322" mass="35081">MHINDFTGELLYNIFASIGCAQSLLCAGGVCSLWRTATAPNALWKKHLESRWNLEEVLFAETYLAGGLGAIPSASGGAKGKSGKLNFKAILAKRLRAKKHGGQVFIIDWGIWTMHCGWSGTDAPEHSRGWRYNERTKHKGYLSRLKGLDTTTKLVITTHPPFNPQTLDGPGQFKAQEAAQQKSVEDLRASLMNPKQEVKAKSACILDQSILAMVAARRTAGVVLHYGFQTSSIGCVDAACMLPGSLVISPALGAVHLLSYLVHKLHRLQILSSGLQALDPLDPWQLEAAAQVLEKYCCVAPTPPENLHEDVPLQDPGHWEST</sequence>
<evidence type="ECO:0000313" key="2">
    <source>
        <dbReference type="Proteomes" id="UP001190700"/>
    </source>
</evidence>
<proteinExistence type="predicted"/>
<evidence type="ECO:0000313" key="1">
    <source>
        <dbReference type="EMBL" id="KAK3254308.1"/>
    </source>
</evidence>
<dbReference type="AlphaFoldDB" id="A0AAE0CFW0"/>
<dbReference type="Proteomes" id="UP001190700">
    <property type="component" value="Unassembled WGS sequence"/>
</dbReference>
<dbReference type="EMBL" id="LGRX02023767">
    <property type="protein sequence ID" value="KAK3254308.1"/>
    <property type="molecule type" value="Genomic_DNA"/>
</dbReference>
<protein>
    <submittedName>
        <fullName evidence="1">Actin-like protein arp8</fullName>
    </submittedName>
</protein>
<keyword evidence="2" id="KW-1185">Reference proteome</keyword>
<comment type="caution">
    <text evidence="1">The sequence shown here is derived from an EMBL/GenBank/DDBJ whole genome shotgun (WGS) entry which is preliminary data.</text>
</comment>
<accession>A0AAE0CFW0</accession>
<dbReference type="InterPro" id="IPR036047">
    <property type="entry name" value="F-box-like_dom_sf"/>
</dbReference>